<comment type="similarity">
    <text evidence="1">Belongs to the 'phage' integrase family.</text>
</comment>
<dbReference type="InterPro" id="IPR013762">
    <property type="entry name" value="Integrase-like_cat_sf"/>
</dbReference>
<dbReference type="PANTHER" id="PTHR30349">
    <property type="entry name" value="PHAGE INTEGRASE-RELATED"/>
    <property type="match status" value="1"/>
</dbReference>
<sequence>MVNRKGRYHARLVVPKDLRGFVGKTELRTPLGGDYRQALKLLPGAVAQLQHQIAVAEQQAYPNQPTNAPARFPLAPAQIAHSHYHQRLAFDDELRNDPRWSGVGIDDLLVERLRAAIAGNANDAELGELVGAQVERFRAAGNLDAAVGSTEWREIARALCHAELEALARSAERDEGDFTGTPTAPIIVNAKPLEKAPEPVSLKQLWTDYVQMRQQTGSMRDGGKQLSLAIETLRKFVRHNDAARLTKKDIIAWRDHLLKSLSPRTVSDKYLSTVRSVLNWAVENDRLTENVAAQVKQPKPKKIQSREKGFTDPEATKILKASRTYNPVTDDNGRIRETEHMIAAKRWVPLIGAFTGTRVTEITQLRKEDVRNEGNTWVIRLTPDAGTIKTGEYRDVPLHSQIIDEGFIEFVQNAGPGPLFHHGADPKKYISAATQISNRLASWLREVELVPDDVRPTHAWRHRFKSQCIELGILKRVYDAIQGHSGNDASDNYGDVSLKAKIDAIGRLPNYDFS</sequence>
<dbReference type="Gene3D" id="1.10.443.10">
    <property type="entry name" value="Intergrase catalytic core"/>
    <property type="match status" value="1"/>
</dbReference>
<evidence type="ECO:0000313" key="7">
    <source>
        <dbReference type="Proteomes" id="UP000630805"/>
    </source>
</evidence>
<reference evidence="6 7" key="1">
    <citation type="submission" date="2020-06" db="EMBL/GenBank/DDBJ databases">
        <authorList>
            <person name="Cao W.R."/>
        </authorList>
    </citation>
    <scope>NUCLEOTIDE SEQUENCE [LARGE SCALE GENOMIC DNA]</scope>
    <source>
        <strain evidence="6 7">B1Z28</strain>
    </source>
</reference>
<dbReference type="Pfam" id="PF20172">
    <property type="entry name" value="DUF6538"/>
    <property type="match status" value="1"/>
</dbReference>
<dbReference type="Gene3D" id="1.10.150.130">
    <property type="match status" value="1"/>
</dbReference>
<dbReference type="InterPro" id="IPR011010">
    <property type="entry name" value="DNA_brk_join_enz"/>
</dbReference>
<dbReference type="InterPro" id="IPR010998">
    <property type="entry name" value="Integrase_recombinase_N"/>
</dbReference>
<evidence type="ECO:0000256" key="3">
    <source>
        <dbReference type="ARBA" id="ARBA00023125"/>
    </source>
</evidence>
<organism evidence="6 7">
    <name type="scientific">Ruegeria haliotis</name>
    <dbReference type="NCBI Taxonomy" id="2747601"/>
    <lineage>
        <taxon>Bacteria</taxon>
        <taxon>Pseudomonadati</taxon>
        <taxon>Pseudomonadota</taxon>
        <taxon>Alphaproteobacteria</taxon>
        <taxon>Rhodobacterales</taxon>
        <taxon>Roseobacteraceae</taxon>
        <taxon>Ruegeria</taxon>
    </lineage>
</organism>
<dbReference type="InterPro" id="IPR002104">
    <property type="entry name" value="Integrase_catalytic"/>
</dbReference>
<proteinExistence type="inferred from homology"/>
<keyword evidence="7" id="KW-1185">Reference proteome</keyword>
<evidence type="ECO:0000259" key="5">
    <source>
        <dbReference type="PROSITE" id="PS51898"/>
    </source>
</evidence>
<dbReference type="SUPFAM" id="SSF56349">
    <property type="entry name" value="DNA breaking-rejoining enzymes"/>
    <property type="match status" value="1"/>
</dbReference>
<evidence type="ECO:0000313" key="6">
    <source>
        <dbReference type="EMBL" id="NVO55106.1"/>
    </source>
</evidence>
<evidence type="ECO:0000256" key="4">
    <source>
        <dbReference type="ARBA" id="ARBA00023172"/>
    </source>
</evidence>
<evidence type="ECO:0000256" key="1">
    <source>
        <dbReference type="ARBA" id="ARBA00008857"/>
    </source>
</evidence>
<dbReference type="PROSITE" id="PS51898">
    <property type="entry name" value="TYR_RECOMBINASE"/>
    <property type="match status" value="1"/>
</dbReference>
<dbReference type="InterPro" id="IPR050090">
    <property type="entry name" value="Tyrosine_recombinase_XerCD"/>
</dbReference>
<comment type="caution">
    <text evidence="6">The sequence shown here is derived from an EMBL/GenBank/DDBJ whole genome shotgun (WGS) entry which is preliminary data.</text>
</comment>
<feature type="domain" description="Tyr recombinase" evidence="5">
    <location>
        <begin position="305"/>
        <end position="507"/>
    </location>
</feature>
<keyword evidence="3" id="KW-0238">DNA-binding</keyword>
<protein>
    <submittedName>
        <fullName evidence="6">Integrase</fullName>
    </submittedName>
</protein>
<dbReference type="Proteomes" id="UP000630805">
    <property type="component" value="Unassembled WGS sequence"/>
</dbReference>
<dbReference type="PANTHER" id="PTHR30349:SF41">
    <property type="entry name" value="INTEGRASE_RECOMBINASE PROTEIN MJ0367-RELATED"/>
    <property type="match status" value="1"/>
</dbReference>
<keyword evidence="4" id="KW-0233">DNA recombination</keyword>
<dbReference type="EMBL" id="JABXWT010000001">
    <property type="protein sequence ID" value="NVO55106.1"/>
    <property type="molecule type" value="Genomic_DNA"/>
</dbReference>
<name>A0ABX2PLW8_9RHOB</name>
<evidence type="ECO:0000256" key="2">
    <source>
        <dbReference type="ARBA" id="ARBA00022908"/>
    </source>
</evidence>
<gene>
    <name evidence="6" type="ORF">HW561_04785</name>
</gene>
<dbReference type="InterPro" id="IPR046668">
    <property type="entry name" value="DUF6538"/>
</dbReference>
<keyword evidence="2" id="KW-0229">DNA integration</keyword>
<accession>A0ABX2PLW8</accession>